<feature type="non-terminal residue" evidence="3">
    <location>
        <position position="1"/>
    </location>
</feature>
<dbReference type="Gene3D" id="1.20.58.390">
    <property type="entry name" value="Neurotransmitter-gated ion-channel transmembrane domain"/>
    <property type="match status" value="1"/>
</dbReference>
<dbReference type="GO" id="GO:0016020">
    <property type="term" value="C:membrane"/>
    <property type="evidence" value="ECO:0007669"/>
    <property type="project" value="InterPro"/>
</dbReference>
<accession>A0AAV2SGL4</accession>
<feature type="transmembrane region" description="Helical" evidence="1">
    <location>
        <begin position="91"/>
        <end position="110"/>
    </location>
</feature>
<keyword evidence="4" id="KW-1185">Reference proteome</keyword>
<keyword evidence="1" id="KW-0812">Transmembrane</keyword>
<dbReference type="InterPro" id="IPR006028">
    <property type="entry name" value="GABAA/Glycine_rcpt"/>
</dbReference>
<comment type="caution">
    <text evidence="3">The sequence shown here is derived from an EMBL/GenBank/DDBJ whole genome shotgun (WGS) entry which is preliminary data.</text>
</comment>
<evidence type="ECO:0000313" key="3">
    <source>
        <dbReference type="EMBL" id="CAL4198077.1"/>
    </source>
</evidence>
<evidence type="ECO:0000256" key="1">
    <source>
        <dbReference type="SAM" id="Phobius"/>
    </source>
</evidence>
<dbReference type="InterPro" id="IPR036719">
    <property type="entry name" value="Neuro-gated_channel_TM_sf"/>
</dbReference>
<dbReference type="PRINTS" id="PR00253">
    <property type="entry name" value="GABAARECEPTR"/>
</dbReference>
<name>A0AAV2SGL4_MEGNR</name>
<keyword evidence="1" id="KW-0472">Membrane</keyword>
<feature type="domain" description="Neurotransmitter-gated ion-channel transmembrane" evidence="2">
    <location>
        <begin position="67"/>
        <end position="168"/>
    </location>
</feature>
<dbReference type="Proteomes" id="UP001497623">
    <property type="component" value="Unassembled WGS sequence"/>
</dbReference>
<organism evidence="3 4">
    <name type="scientific">Meganyctiphanes norvegica</name>
    <name type="common">Northern krill</name>
    <name type="synonym">Thysanopoda norvegica</name>
    <dbReference type="NCBI Taxonomy" id="48144"/>
    <lineage>
        <taxon>Eukaryota</taxon>
        <taxon>Metazoa</taxon>
        <taxon>Ecdysozoa</taxon>
        <taxon>Arthropoda</taxon>
        <taxon>Crustacea</taxon>
        <taxon>Multicrustacea</taxon>
        <taxon>Malacostraca</taxon>
        <taxon>Eumalacostraca</taxon>
        <taxon>Eucarida</taxon>
        <taxon>Euphausiacea</taxon>
        <taxon>Euphausiidae</taxon>
        <taxon>Meganyctiphanes</taxon>
    </lineage>
</organism>
<dbReference type="InterPro" id="IPR006201">
    <property type="entry name" value="Neur_channel"/>
</dbReference>
<dbReference type="GO" id="GO:0099095">
    <property type="term" value="F:ligand-gated monoatomic anion channel activity"/>
    <property type="evidence" value="ECO:0007669"/>
    <property type="project" value="UniProtKB-ARBA"/>
</dbReference>
<feature type="transmembrane region" description="Helical" evidence="1">
    <location>
        <begin position="60"/>
        <end position="84"/>
    </location>
</feature>
<evidence type="ECO:0000259" key="2">
    <source>
        <dbReference type="Pfam" id="PF02932"/>
    </source>
</evidence>
<dbReference type="EMBL" id="CAXKWB010074410">
    <property type="protein sequence ID" value="CAL4198077.1"/>
    <property type="molecule type" value="Genomic_DNA"/>
</dbReference>
<dbReference type="SUPFAM" id="SSF90112">
    <property type="entry name" value="Neurotransmitter-gated ion-channel transmembrane pore"/>
    <property type="match status" value="1"/>
</dbReference>
<dbReference type="InterPro" id="IPR006029">
    <property type="entry name" value="Neurotrans-gated_channel_TM"/>
</dbReference>
<dbReference type="PANTHER" id="PTHR18945">
    <property type="entry name" value="NEUROTRANSMITTER GATED ION CHANNEL"/>
    <property type="match status" value="1"/>
</dbReference>
<keyword evidence="1" id="KW-1133">Transmembrane helix</keyword>
<sequence>WPDYREPYSAMEKIDPVQISKNFELPLFNLMAFTYDYCNSKTNTGEYSCLSLALVYARDFSYYLVTIYIPCCMLVIVSWVSFWLDRNALSARVILVGISLSLMFWLISGINQSLPPVSYTKAIDIWTGFCMTFVFYALCEIALVNFLSPSRGKKENPETGKELDNSPAMAFSREFLLSGRGVDIVSRMLFPLLFLLFQVVYWATYMSADLDIPEKGTYVG</sequence>
<dbReference type="Pfam" id="PF02932">
    <property type="entry name" value="Neur_chan_memb"/>
    <property type="match status" value="1"/>
</dbReference>
<proteinExistence type="predicted"/>
<feature type="transmembrane region" description="Helical" evidence="1">
    <location>
        <begin position="188"/>
        <end position="208"/>
    </location>
</feature>
<gene>
    <name evidence="3" type="ORF">MNOR_LOCUS37340</name>
</gene>
<dbReference type="GO" id="GO:0005230">
    <property type="term" value="F:extracellular ligand-gated monoatomic ion channel activity"/>
    <property type="evidence" value="ECO:0007669"/>
    <property type="project" value="UniProtKB-ARBA"/>
</dbReference>
<reference evidence="3 4" key="1">
    <citation type="submission" date="2024-05" db="EMBL/GenBank/DDBJ databases">
        <authorList>
            <person name="Wallberg A."/>
        </authorList>
    </citation>
    <scope>NUCLEOTIDE SEQUENCE [LARGE SCALE GENOMIC DNA]</scope>
</reference>
<dbReference type="GO" id="GO:0004888">
    <property type="term" value="F:transmembrane signaling receptor activity"/>
    <property type="evidence" value="ECO:0007669"/>
    <property type="project" value="InterPro"/>
</dbReference>
<dbReference type="AlphaFoldDB" id="A0AAV2SGL4"/>
<feature type="transmembrane region" description="Helical" evidence="1">
    <location>
        <begin position="125"/>
        <end position="147"/>
    </location>
</feature>
<dbReference type="InterPro" id="IPR038050">
    <property type="entry name" value="Neuro_actylchol_rec"/>
</dbReference>
<dbReference type="GO" id="GO:0005254">
    <property type="term" value="F:chloride channel activity"/>
    <property type="evidence" value="ECO:0007669"/>
    <property type="project" value="UniProtKB-ARBA"/>
</dbReference>
<protein>
    <recommendedName>
        <fullName evidence="2">Neurotransmitter-gated ion-channel transmembrane domain-containing protein</fullName>
    </recommendedName>
</protein>
<evidence type="ECO:0000313" key="4">
    <source>
        <dbReference type="Proteomes" id="UP001497623"/>
    </source>
</evidence>